<sequence length="65" mass="6747">MLTIWYSEVKAAAETLAYGVTGKCTGDIGEGTTSIVLEVEDGPSASVRFTEASFNHQACCSAIAS</sequence>
<accession>A0AB34FX41</accession>
<protein>
    <submittedName>
        <fullName evidence="1">Uncharacterized protein</fullName>
    </submittedName>
</protein>
<organism evidence="1 2">
    <name type="scientific">Purpureocillium lavendulum</name>
    <dbReference type="NCBI Taxonomy" id="1247861"/>
    <lineage>
        <taxon>Eukaryota</taxon>
        <taxon>Fungi</taxon>
        <taxon>Dikarya</taxon>
        <taxon>Ascomycota</taxon>
        <taxon>Pezizomycotina</taxon>
        <taxon>Sordariomycetes</taxon>
        <taxon>Hypocreomycetidae</taxon>
        <taxon>Hypocreales</taxon>
        <taxon>Ophiocordycipitaceae</taxon>
        <taxon>Purpureocillium</taxon>
    </lineage>
</organism>
<keyword evidence="2" id="KW-1185">Reference proteome</keyword>
<comment type="caution">
    <text evidence="1">The sequence shown here is derived from an EMBL/GenBank/DDBJ whole genome shotgun (WGS) entry which is preliminary data.</text>
</comment>
<reference evidence="1" key="1">
    <citation type="submission" date="2023-01" db="EMBL/GenBank/DDBJ databases">
        <title>The growth and conidiation of Purpureocillium lavendulum are regulated by nitrogen source and histone H3K14 acetylation.</title>
        <authorList>
            <person name="Tang P."/>
            <person name="Han J."/>
            <person name="Zhang C."/>
            <person name="Tang P."/>
            <person name="Qi F."/>
            <person name="Zhang K."/>
            <person name="Liang L."/>
        </authorList>
    </citation>
    <scope>NUCLEOTIDE SEQUENCE</scope>
    <source>
        <strain evidence="1">YMF1.00683</strain>
    </source>
</reference>
<proteinExistence type="predicted"/>
<evidence type="ECO:0000313" key="2">
    <source>
        <dbReference type="Proteomes" id="UP001163105"/>
    </source>
</evidence>
<name>A0AB34FX41_9HYPO</name>
<evidence type="ECO:0000313" key="1">
    <source>
        <dbReference type="EMBL" id="KAJ6442590.1"/>
    </source>
</evidence>
<dbReference type="EMBL" id="JAQHRD010000003">
    <property type="protein sequence ID" value="KAJ6442590.1"/>
    <property type="molecule type" value="Genomic_DNA"/>
</dbReference>
<dbReference type="Proteomes" id="UP001163105">
    <property type="component" value="Unassembled WGS sequence"/>
</dbReference>
<gene>
    <name evidence="1" type="ORF">O9K51_03765</name>
</gene>
<dbReference type="AlphaFoldDB" id="A0AB34FX41"/>